<dbReference type="GO" id="GO:0016779">
    <property type="term" value="F:nucleotidyltransferase activity"/>
    <property type="evidence" value="ECO:0007669"/>
    <property type="project" value="UniProtKB-KW"/>
</dbReference>
<dbReference type="Pfam" id="PF12627">
    <property type="entry name" value="PolyA_pol_RNAbd"/>
    <property type="match status" value="1"/>
</dbReference>
<dbReference type="InterPro" id="IPR043519">
    <property type="entry name" value="NT_sf"/>
</dbReference>
<evidence type="ECO:0000259" key="10">
    <source>
        <dbReference type="Pfam" id="PF12627"/>
    </source>
</evidence>
<dbReference type="AlphaFoldDB" id="A0A2A4X706"/>
<dbReference type="InterPro" id="IPR050264">
    <property type="entry name" value="Bact_CCA-adding_enz_type3_sf"/>
</dbReference>
<dbReference type="EMBL" id="NVUK01000012">
    <property type="protein sequence ID" value="PCI77827.1"/>
    <property type="molecule type" value="Genomic_DNA"/>
</dbReference>
<keyword evidence="4" id="KW-0548">Nucleotidyltransferase</keyword>
<dbReference type="PANTHER" id="PTHR46173">
    <property type="entry name" value="CCA TRNA NUCLEOTIDYLTRANSFERASE 1, MITOCHONDRIAL"/>
    <property type="match status" value="1"/>
</dbReference>
<comment type="caution">
    <text evidence="11">The sequence shown here is derived from an EMBL/GenBank/DDBJ whole genome shotgun (WGS) entry which is preliminary data.</text>
</comment>
<evidence type="ECO:0000313" key="12">
    <source>
        <dbReference type="Proteomes" id="UP000218775"/>
    </source>
</evidence>
<evidence type="ECO:0000256" key="7">
    <source>
        <dbReference type="ARBA" id="ARBA00022842"/>
    </source>
</evidence>
<evidence type="ECO:0000256" key="8">
    <source>
        <dbReference type="RuleBase" id="RU003953"/>
    </source>
</evidence>
<proteinExistence type="inferred from homology"/>
<dbReference type="InterPro" id="IPR002646">
    <property type="entry name" value="PolA_pol_head_dom"/>
</dbReference>
<reference evidence="12" key="1">
    <citation type="submission" date="2017-08" db="EMBL/GenBank/DDBJ databases">
        <title>A dynamic microbial community with high functional redundancy inhabits the cold, oxic subseafloor aquifer.</title>
        <authorList>
            <person name="Tully B.J."/>
            <person name="Wheat C.G."/>
            <person name="Glazer B.T."/>
            <person name="Huber J.A."/>
        </authorList>
    </citation>
    <scope>NUCLEOTIDE SEQUENCE [LARGE SCALE GENOMIC DNA]</scope>
</reference>
<evidence type="ECO:0000259" key="9">
    <source>
        <dbReference type="Pfam" id="PF01743"/>
    </source>
</evidence>
<evidence type="ECO:0000256" key="3">
    <source>
        <dbReference type="ARBA" id="ARBA00022694"/>
    </source>
</evidence>
<evidence type="ECO:0000256" key="6">
    <source>
        <dbReference type="ARBA" id="ARBA00022741"/>
    </source>
</evidence>
<dbReference type="GO" id="GO:0046872">
    <property type="term" value="F:metal ion binding"/>
    <property type="evidence" value="ECO:0007669"/>
    <property type="project" value="UniProtKB-KW"/>
</dbReference>
<comment type="cofactor">
    <cofactor evidence="1">
        <name>Mg(2+)</name>
        <dbReference type="ChEBI" id="CHEBI:18420"/>
    </cofactor>
</comment>
<feature type="domain" description="tRNA nucleotidyltransferase/poly(A) polymerase RNA and SrmB- binding" evidence="10">
    <location>
        <begin position="174"/>
        <end position="236"/>
    </location>
</feature>
<dbReference type="PANTHER" id="PTHR46173:SF1">
    <property type="entry name" value="CCA TRNA NUCLEOTIDYLTRANSFERASE 1, MITOCHONDRIAL"/>
    <property type="match status" value="1"/>
</dbReference>
<dbReference type="GO" id="GO:0000166">
    <property type="term" value="F:nucleotide binding"/>
    <property type="evidence" value="ECO:0007669"/>
    <property type="project" value="UniProtKB-KW"/>
</dbReference>
<dbReference type="CDD" id="cd05398">
    <property type="entry name" value="NT_ClassII-CCAase"/>
    <property type="match status" value="1"/>
</dbReference>
<evidence type="ECO:0000256" key="1">
    <source>
        <dbReference type="ARBA" id="ARBA00001946"/>
    </source>
</evidence>
<keyword evidence="2 8" id="KW-0808">Transferase</keyword>
<dbReference type="GO" id="GO:0000049">
    <property type="term" value="F:tRNA binding"/>
    <property type="evidence" value="ECO:0007669"/>
    <property type="project" value="TreeGrafter"/>
</dbReference>
<evidence type="ECO:0000313" key="11">
    <source>
        <dbReference type="EMBL" id="PCI77827.1"/>
    </source>
</evidence>
<name>A0A2A4X706_UNCAE</name>
<dbReference type="Gene3D" id="3.30.460.10">
    <property type="entry name" value="Beta Polymerase, domain 2"/>
    <property type="match status" value="1"/>
</dbReference>
<sequence>MTLDHHSNHYSAALSIATLLKNSGFIAYFVGGWVRDHLLKHPSSDIDIATDASCDEIIALFPKTIPVGIAFGVVVVIVDAYHFEVATFREEEGYKDGRRPTRIKPSTPEHDAKRRDFTINGLFFDPETKTLIDYVEGQKDLKKGIVRAIGNPQDRFAEDKLRMIRAARYTARFGFALEHATKQAIIKYANTLLPAVSVERIVQEFSKMQAFDNFDKALVLMHELKLLPLIIPQTKNWNAQEITSLTKQFHAYPKTTPLILYIMQLLPTSTLEEKLAFTTKFKFSKKTHQLVQFYHASQQLFKTKNLSNIDDATWVEQYASPWFTFCLEVHLVHIEPEQRDALLQFHVDKERKHRAAIERAQTHSTLLTAHDLEKEGIFPSALMGTLLRQSEKIAINHNLSHREEILQKLKQSNAWPQKFS</sequence>
<dbReference type="Pfam" id="PF01743">
    <property type="entry name" value="PolyA_pol"/>
    <property type="match status" value="1"/>
</dbReference>
<gene>
    <name evidence="11" type="ORF">COB21_02405</name>
</gene>
<keyword evidence="5" id="KW-0479">Metal-binding</keyword>
<keyword evidence="6" id="KW-0547">Nucleotide-binding</keyword>
<organism evidence="11 12">
    <name type="scientific">Aerophobetes bacterium</name>
    <dbReference type="NCBI Taxonomy" id="2030807"/>
    <lineage>
        <taxon>Bacteria</taxon>
        <taxon>Candidatus Aerophobota</taxon>
    </lineage>
</organism>
<evidence type="ECO:0000256" key="4">
    <source>
        <dbReference type="ARBA" id="ARBA00022695"/>
    </source>
</evidence>
<keyword evidence="3" id="KW-0819">tRNA processing</keyword>
<dbReference type="Proteomes" id="UP000218775">
    <property type="component" value="Unassembled WGS sequence"/>
</dbReference>
<dbReference type="InterPro" id="IPR032828">
    <property type="entry name" value="PolyA_RNA-bd"/>
</dbReference>
<comment type="similarity">
    <text evidence="8">Belongs to the tRNA nucleotidyltransferase/poly(A) polymerase family.</text>
</comment>
<evidence type="ECO:0000256" key="2">
    <source>
        <dbReference type="ARBA" id="ARBA00022679"/>
    </source>
</evidence>
<protein>
    <submittedName>
        <fullName evidence="11">Poly-A polymerase</fullName>
    </submittedName>
</protein>
<dbReference type="Gene3D" id="1.10.3090.10">
    <property type="entry name" value="cca-adding enzyme, domain 2"/>
    <property type="match status" value="1"/>
</dbReference>
<dbReference type="GO" id="GO:0008033">
    <property type="term" value="P:tRNA processing"/>
    <property type="evidence" value="ECO:0007669"/>
    <property type="project" value="UniProtKB-KW"/>
</dbReference>
<dbReference type="SUPFAM" id="SSF81301">
    <property type="entry name" value="Nucleotidyltransferase"/>
    <property type="match status" value="1"/>
</dbReference>
<feature type="domain" description="Poly A polymerase head" evidence="9">
    <location>
        <begin position="27"/>
        <end position="147"/>
    </location>
</feature>
<accession>A0A2A4X706</accession>
<dbReference type="SUPFAM" id="SSF81891">
    <property type="entry name" value="Poly A polymerase C-terminal region-like"/>
    <property type="match status" value="1"/>
</dbReference>
<evidence type="ECO:0000256" key="5">
    <source>
        <dbReference type="ARBA" id="ARBA00022723"/>
    </source>
</evidence>
<keyword evidence="8" id="KW-0694">RNA-binding</keyword>
<keyword evidence="7" id="KW-0460">Magnesium</keyword>